<name>W1Q115_AMBTC</name>
<evidence type="ECO:0000313" key="3">
    <source>
        <dbReference type="Proteomes" id="UP000017836"/>
    </source>
</evidence>
<organism evidence="2 3">
    <name type="scientific">Amborella trichopoda</name>
    <dbReference type="NCBI Taxonomy" id="13333"/>
    <lineage>
        <taxon>Eukaryota</taxon>
        <taxon>Viridiplantae</taxon>
        <taxon>Streptophyta</taxon>
        <taxon>Embryophyta</taxon>
        <taxon>Tracheophyta</taxon>
        <taxon>Spermatophyta</taxon>
        <taxon>Magnoliopsida</taxon>
        <taxon>Amborellales</taxon>
        <taxon>Amborellaceae</taxon>
        <taxon>Amborella</taxon>
    </lineage>
</organism>
<dbReference type="Gramene" id="ERN14035">
    <property type="protein sequence ID" value="ERN14035"/>
    <property type="gene ID" value="AMTR_s00021p00206250"/>
</dbReference>
<accession>W1Q115</accession>
<evidence type="ECO:0000256" key="1">
    <source>
        <dbReference type="SAM" id="MobiDB-lite"/>
    </source>
</evidence>
<dbReference type="HOGENOM" id="CLU_2761145_0_0_1"/>
<reference evidence="3" key="1">
    <citation type="journal article" date="2013" name="Science">
        <title>The Amborella genome and the evolution of flowering plants.</title>
        <authorList>
            <consortium name="Amborella Genome Project"/>
        </authorList>
    </citation>
    <scope>NUCLEOTIDE SEQUENCE [LARGE SCALE GENOMIC DNA]</scope>
</reference>
<dbReference type="AlphaFoldDB" id="W1Q115"/>
<dbReference type="EMBL" id="KI392560">
    <property type="protein sequence ID" value="ERN14035.1"/>
    <property type="molecule type" value="Genomic_DNA"/>
</dbReference>
<feature type="region of interest" description="Disordered" evidence="1">
    <location>
        <begin position="1"/>
        <end position="32"/>
    </location>
</feature>
<gene>
    <name evidence="2" type="ORF">AMTR_s00021p00206250</name>
</gene>
<sequence length="70" mass="7482">MDRRLPTTWHALRSAPSPNPPAPLQTAMHDDAPTSPYIRRINLSHVEVGGGPAAAKMIEAPHAKVASPSH</sequence>
<protein>
    <submittedName>
        <fullName evidence="2">Uncharacterized protein</fullName>
    </submittedName>
</protein>
<proteinExistence type="predicted"/>
<evidence type="ECO:0000313" key="2">
    <source>
        <dbReference type="EMBL" id="ERN14035.1"/>
    </source>
</evidence>
<keyword evidence="3" id="KW-1185">Reference proteome</keyword>
<dbReference type="Proteomes" id="UP000017836">
    <property type="component" value="Unassembled WGS sequence"/>
</dbReference>